<feature type="region of interest" description="Disordered" evidence="1">
    <location>
        <begin position="1"/>
        <end position="44"/>
    </location>
</feature>
<feature type="non-terminal residue" evidence="2">
    <location>
        <position position="1"/>
    </location>
</feature>
<comment type="caution">
    <text evidence="2">The sequence shown here is derived from an EMBL/GenBank/DDBJ whole genome shotgun (WGS) entry which is preliminary data.</text>
</comment>
<protein>
    <submittedName>
        <fullName evidence="2">Uncharacterized protein</fullName>
    </submittedName>
</protein>
<name>A0A0F8YDS7_9ZZZZ</name>
<accession>A0A0F8YDS7</accession>
<proteinExistence type="predicted"/>
<dbReference type="AlphaFoldDB" id="A0A0F8YDS7"/>
<evidence type="ECO:0000256" key="1">
    <source>
        <dbReference type="SAM" id="MobiDB-lite"/>
    </source>
</evidence>
<sequence>CYGEAEEGIMGGEMIDGTEHVDKKPEVVRPGEAKTWKSNGRNPYDKDPVGLAVDVFCALREKNPDEFVDKTMERAIATVKQAREAFE</sequence>
<evidence type="ECO:0000313" key="2">
    <source>
        <dbReference type="EMBL" id="KKK79592.1"/>
    </source>
</evidence>
<organism evidence="2">
    <name type="scientific">marine sediment metagenome</name>
    <dbReference type="NCBI Taxonomy" id="412755"/>
    <lineage>
        <taxon>unclassified sequences</taxon>
        <taxon>metagenomes</taxon>
        <taxon>ecological metagenomes</taxon>
    </lineage>
</organism>
<reference evidence="2" key="1">
    <citation type="journal article" date="2015" name="Nature">
        <title>Complex archaea that bridge the gap between prokaryotes and eukaryotes.</title>
        <authorList>
            <person name="Spang A."/>
            <person name="Saw J.H."/>
            <person name="Jorgensen S.L."/>
            <person name="Zaremba-Niedzwiedzka K."/>
            <person name="Martijn J."/>
            <person name="Lind A.E."/>
            <person name="van Eijk R."/>
            <person name="Schleper C."/>
            <person name="Guy L."/>
            <person name="Ettema T.J."/>
        </authorList>
    </citation>
    <scope>NUCLEOTIDE SEQUENCE</scope>
</reference>
<gene>
    <name evidence="2" type="ORF">LCGC14_2831940</name>
</gene>
<feature type="compositionally biased region" description="Basic and acidic residues" evidence="1">
    <location>
        <begin position="17"/>
        <end position="35"/>
    </location>
</feature>
<dbReference type="EMBL" id="LAZR01053957">
    <property type="protein sequence ID" value="KKK79592.1"/>
    <property type="molecule type" value="Genomic_DNA"/>
</dbReference>